<dbReference type="PANTHER" id="PTHR30231:SF42">
    <property type="entry name" value="EXONUCLEASE"/>
    <property type="match status" value="1"/>
</dbReference>
<comment type="caution">
    <text evidence="6">The sequence shown here is derived from an EMBL/GenBank/DDBJ whole genome shotgun (WGS) entry which is preliminary data.</text>
</comment>
<keyword evidence="7" id="KW-1185">Reference proteome</keyword>
<dbReference type="Proteomes" id="UP000321558">
    <property type="component" value="Unassembled WGS sequence"/>
</dbReference>
<dbReference type="CDD" id="cd06130">
    <property type="entry name" value="DNA_pol_III_epsilon_like"/>
    <property type="match status" value="1"/>
</dbReference>
<keyword evidence="2" id="KW-0378">Hydrolase</keyword>
<evidence type="ECO:0000259" key="5">
    <source>
        <dbReference type="SMART" id="SM00479"/>
    </source>
</evidence>
<reference evidence="6 7" key="1">
    <citation type="submission" date="2019-07" db="EMBL/GenBank/DDBJ databases">
        <title>Whole genome shotgun sequence of Oceanobacillus sojae NBRC 105379.</title>
        <authorList>
            <person name="Hosoyama A."/>
            <person name="Uohara A."/>
            <person name="Ohji S."/>
            <person name="Ichikawa N."/>
        </authorList>
    </citation>
    <scope>NUCLEOTIDE SEQUENCE [LARGE SCALE GENOMIC DNA]</scope>
    <source>
        <strain evidence="6 7">NBRC 105379</strain>
    </source>
</reference>
<dbReference type="STRING" id="582851.GCA_900162665_02719"/>
<feature type="domain" description="Exonuclease" evidence="5">
    <location>
        <begin position="2"/>
        <end position="165"/>
    </location>
</feature>
<evidence type="ECO:0000256" key="4">
    <source>
        <dbReference type="SAM" id="MobiDB-lite"/>
    </source>
</evidence>
<keyword evidence="3 6" id="KW-0269">Exonuclease</keyword>
<evidence type="ECO:0000256" key="3">
    <source>
        <dbReference type="ARBA" id="ARBA00022839"/>
    </source>
</evidence>
<protein>
    <submittedName>
        <fullName evidence="6">Exonuclease</fullName>
    </submittedName>
</protein>
<dbReference type="SMART" id="SM00479">
    <property type="entry name" value="EXOIII"/>
    <property type="match status" value="1"/>
</dbReference>
<feature type="compositionally biased region" description="Basic residues" evidence="4">
    <location>
        <begin position="183"/>
        <end position="195"/>
    </location>
</feature>
<dbReference type="FunFam" id="3.30.420.10:FF:000045">
    <property type="entry name" value="3'-5' exonuclease DinG"/>
    <property type="match status" value="1"/>
</dbReference>
<evidence type="ECO:0000256" key="1">
    <source>
        <dbReference type="ARBA" id="ARBA00022722"/>
    </source>
</evidence>
<dbReference type="InterPro" id="IPR012337">
    <property type="entry name" value="RNaseH-like_sf"/>
</dbReference>
<sequence length="205" mass="23396">MKFAAIDFETANEKRNSACSIGVVRFDENEIFDEYYSLINPLSDFRSMNIRIHGIKKDDVEDSPSFKELWPTLHEKLDGHIIVAHNASFDMSVLRQSLLKYDLAHPAYASLCTVKISQRVWPHLENHRLHTVAAYHDIPLIHHHALEDAKASASILMKALEAQQDGDAEHFLERWLSSKANARRGYPKTGAKRKSGRESTKLFLS</sequence>
<evidence type="ECO:0000313" key="6">
    <source>
        <dbReference type="EMBL" id="GEN85749.1"/>
    </source>
</evidence>
<dbReference type="GO" id="GO:0008408">
    <property type="term" value="F:3'-5' exonuclease activity"/>
    <property type="evidence" value="ECO:0007669"/>
    <property type="project" value="TreeGrafter"/>
</dbReference>
<dbReference type="GO" id="GO:0005829">
    <property type="term" value="C:cytosol"/>
    <property type="evidence" value="ECO:0007669"/>
    <property type="project" value="TreeGrafter"/>
</dbReference>
<proteinExistence type="predicted"/>
<evidence type="ECO:0000313" key="7">
    <source>
        <dbReference type="Proteomes" id="UP000321558"/>
    </source>
</evidence>
<dbReference type="RefSeq" id="WP_147208274.1">
    <property type="nucleotide sequence ID" value="NZ_BJYM01000002.1"/>
</dbReference>
<dbReference type="SUPFAM" id="SSF53098">
    <property type="entry name" value="Ribonuclease H-like"/>
    <property type="match status" value="1"/>
</dbReference>
<dbReference type="PANTHER" id="PTHR30231">
    <property type="entry name" value="DNA POLYMERASE III SUBUNIT EPSILON"/>
    <property type="match status" value="1"/>
</dbReference>
<dbReference type="OrthoDB" id="9803913at2"/>
<dbReference type="AlphaFoldDB" id="A0A511ZE79"/>
<dbReference type="Pfam" id="PF00929">
    <property type="entry name" value="RNase_T"/>
    <property type="match status" value="1"/>
</dbReference>
<dbReference type="GO" id="GO:0003676">
    <property type="term" value="F:nucleic acid binding"/>
    <property type="evidence" value="ECO:0007669"/>
    <property type="project" value="InterPro"/>
</dbReference>
<accession>A0A511ZE79</accession>
<gene>
    <name evidence="6" type="ORF">OSO01_04880</name>
</gene>
<feature type="compositionally biased region" description="Basic and acidic residues" evidence="4">
    <location>
        <begin position="196"/>
        <end position="205"/>
    </location>
</feature>
<dbReference type="EMBL" id="BJYM01000002">
    <property type="protein sequence ID" value="GEN85749.1"/>
    <property type="molecule type" value="Genomic_DNA"/>
</dbReference>
<organism evidence="6 7">
    <name type="scientific">Oceanobacillus sojae</name>
    <dbReference type="NCBI Taxonomy" id="582851"/>
    <lineage>
        <taxon>Bacteria</taxon>
        <taxon>Bacillati</taxon>
        <taxon>Bacillota</taxon>
        <taxon>Bacilli</taxon>
        <taxon>Bacillales</taxon>
        <taxon>Bacillaceae</taxon>
        <taxon>Oceanobacillus</taxon>
    </lineage>
</organism>
<dbReference type="Gene3D" id="3.30.420.10">
    <property type="entry name" value="Ribonuclease H-like superfamily/Ribonuclease H"/>
    <property type="match status" value="1"/>
</dbReference>
<dbReference type="InterPro" id="IPR013520">
    <property type="entry name" value="Ribonucl_H"/>
</dbReference>
<dbReference type="InterPro" id="IPR036397">
    <property type="entry name" value="RNaseH_sf"/>
</dbReference>
<name>A0A511ZE79_9BACI</name>
<evidence type="ECO:0000256" key="2">
    <source>
        <dbReference type="ARBA" id="ARBA00022801"/>
    </source>
</evidence>
<feature type="region of interest" description="Disordered" evidence="4">
    <location>
        <begin position="183"/>
        <end position="205"/>
    </location>
</feature>
<keyword evidence="1" id="KW-0540">Nuclease</keyword>